<dbReference type="SUPFAM" id="SSF46785">
    <property type="entry name" value="Winged helix' DNA-binding domain"/>
    <property type="match status" value="1"/>
</dbReference>
<dbReference type="InterPro" id="IPR036388">
    <property type="entry name" value="WH-like_DNA-bd_sf"/>
</dbReference>
<keyword evidence="3" id="KW-0804">Transcription</keyword>
<dbReference type="Pfam" id="PF13412">
    <property type="entry name" value="HTH_24"/>
    <property type="match status" value="1"/>
</dbReference>
<dbReference type="PROSITE" id="PS50956">
    <property type="entry name" value="HTH_ASNC_2"/>
    <property type="match status" value="1"/>
</dbReference>
<dbReference type="SMART" id="SM00344">
    <property type="entry name" value="HTH_ASNC"/>
    <property type="match status" value="1"/>
</dbReference>
<dbReference type="Gene3D" id="1.10.10.10">
    <property type="entry name" value="Winged helix-like DNA-binding domain superfamily/Winged helix DNA-binding domain"/>
    <property type="match status" value="1"/>
</dbReference>
<evidence type="ECO:0000256" key="3">
    <source>
        <dbReference type="ARBA" id="ARBA00023163"/>
    </source>
</evidence>
<dbReference type="InterPro" id="IPR000485">
    <property type="entry name" value="AsnC-type_HTH_dom"/>
</dbReference>
<dbReference type="PRINTS" id="PR00033">
    <property type="entry name" value="HTHASNC"/>
</dbReference>
<dbReference type="InterPro" id="IPR011008">
    <property type="entry name" value="Dimeric_a/b-barrel"/>
</dbReference>
<dbReference type="Proteomes" id="UP000201838">
    <property type="component" value="Unassembled WGS sequence"/>
</dbReference>
<feature type="domain" description="HTH asnC-type" evidence="4">
    <location>
        <begin position="1"/>
        <end position="62"/>
    </location>
</feature>
<keyword evidence="1" id="KW-0805">Transcription regulation</keyword>
<evidence type="ECO:0000313" key="6">
    <source>
        <dbReference type="Proteomes" id="UP000201838"/>
    </source>
</evidence>
<dbReference type="GO" id="GO:0043565">
    <property type="term" value="F:sequence-specific DNA binding"/>
    <property type="evidence" value="ECO:0007669"/>
    <property type="project" value="InterPro"/>
</dbReference>
<reference evidence="5 6" key="1">
    <citation type="submission" date="2017-05" db="EMBL/GenBank/DDBJ databases">
        <authorList>
            <person name="Song R."/>
            <person name="Chenine A.L."/>
            <person name="Ruprecht R.M."/>
        </authorList>
    </citation>
    <scope>NUCLEOTIDE SEQUENCE [LARGE SCALE GENOMIC DNA]</scope>
    <source>
        <strain evidence="5 6">CECT 8489</strain>
    </source>
</reference>
<evidence type="ECO:0000313" key="5">
    <source>
        <dbReference type="EMBL" id="SMX25343.1"/>
    </source>
</evidence>
<evidence type="ECO:0000259" key="4">
    <source>
        <dbReference type="PROSITE" id="PS50956"/>
    </source>
</evidence>
<dbReference type="PANTHER" id="PTHR30154:SF53">
    <property type="entry name" value="HTH-TYPE TRANSCRIPTIONAL REGULATOR LRPC"/>
    <property type="match status" value="1"/>
</dbReference>
<dbReference type="OrthoDB" id="9809462at2"/>
<dbReference type="GO" id="GO:0043200">
    <property type="term" value="P:response to amino acid"/>
    <property type="evidence" value="ECO:0007669"/>
    <property type="project" value="TreeGrafter"/>
</dbReference>
<dbReference type="GO" id="GO:0005829">
    <property type="term" value="C:cytosol"/>
    <property type="evidence" value="ECO:0007669"/>
    <property type="project" value="TreeGrafter"/>
</dbReference>
<gene>
    <name evidence="5" type="primary">asnC</name>
    <name evidence="5" type="ORF">BOA8489_03484</name>
</gene>
<dbReference type="InterPro" id="IPR019888">
    <property type="entry name" value="Tscrpt_reg_AsnC-like"/>
</dbReference>
<dbReference type="EMBL" id="FXXQ01000015">
    <property type="protein sequence ID" value="SMX25343.1"/>
    <property type="molecule type" value="Genomic_DNA"/>
</dbReference>
<dbReference type="InterPro" id="IPR036390">
    <property type="entry name" value="WH_DNA-bd_sf"/>
</dbReference>
<evidence type="ECO:0000256" key="2">
    <source>
        <dbReference type="ARBA" id="ARBA00023125"/>
    </source>
</evidence>
<dbReference type="Pfam" id="PF01037">
    <property type="entry name" value="AsnC_trans_reg"/>
    <property type="match status" value="1"/>
</dbReference>
<dbReference type="RefSeq" id="WP_093975538.1">
    <property type="nucleotide sequence ID" value="NZ_FXXQ01000015.1"/>
</dbReference>
<keyword evidence="6" id="KW-1185">Reference proteome</keyword>
<keyword evidence="2" id="KW-0238">DNA-binding</keyword>
<dbReference type="AlphaFoldDB" id="A0A238J4R3"/>
<dbReference type="PANTHER" id="PTHR30154">
    <property type="entry name" value="LEUCINE-RESPONSIVE REGULATORY PROTEIN"/>
    <property type="match status" value="1"/>
</dbReference>
<accession>A0A238J4R3</accession>
<dbReference type="InterPro" id="IPR019887">
    <property type="entry name" value="Tscrpt_reg_AsnC/Lrp_C"/>
</dbReference>
<name>A0A238J4R3_9RHOB</name>
<dbReference type="Gene3D" id="3.30.70.920">
    <property type="match status" value="1"/>
</dbReference>
<protein>
    <submittedName>
        <fullName evidence="5">Regulatory protein AsnC</fullName>
    </submittedName>
</protein>
<sequence length="144" mass="15917">MDEIDEELIELLVENARMPVASLAQHMDLARSTVQARLDRLERKGVITGYTVRLGDIMRSERLRATVLLQIDPMKLAPVLSKLKALPEVRAAHTASGRFDLIVTLSAQTTEALDSALDAIGTVNGVRTSESLIHLSTRIDRRAF</sequence>
<dbReference type="SUPFAM" id="SSF54909">
    <property type="entry name" value="Dimeric alpha+beta barrel"/>
    <property type="match status" value="1"/>
</dbReference>
<evidence type="ECO:0000256" key="1">
    <source>
        <dbReference type="ARBA" id="ARBA00023015"/>
    </source>
</evidence>
<organism evidence="5 6">
    <name type="scientific">Boseongicola aestuarii</name>
    <dbReference type="NCBI Taxonomy" id="1470561"/>
    <lineage>
        <taxon>Bacteria</taxon>
        <taxon>Pseudomonadati</taxon>
        <taxon>Pseudomonadota</taxon>
        <taxon>Alphaproteobacteria</taxon>
        <taxon>Rhodobacterales</taxon>
        <taxon>Paracoccaceae</taxon>
        <taxon>Boseongicola</taxon>
    </lineage>
</organism>
<proteinExistence type="predicted"/>